<feature type="transmembrane region" description="Helical" evidence="1">
    <location>
        <begin position="327"/>
        <end position="350"/>
    </location>
</feature>
<evidence type="ECO:0000313" key="2">
    <source>
        <dbReference type="EMBL" id="ELY91745.1"/>
    </source>
</evidence>
<feature type="transmembrane region" description="Helical" evidence="1">
    <location>
        <begin position="401"/>
        <end position="422"/>
    </location>
</feature>
<organism evidence="2 3">
    <name type="scientific">Natrialba hulunbeirensis JCM 10989</name>
    <dbReference type="NCBI Taxonomy" id="1227493"/>
    <lineage>
        <taxon>Archaea</taxon>
        <taxon>Methanobacteriati</taxon>
        <taxon>Methanobacteriota</taxon>
        <taxon>Stenosarchaea group</taxon>
        <taxon>Halobacteria</taxon>
        <taxon>Halobacteriales</taxon>
        <taxon>Natrialbaceae</taxon>
        <taxon>Natrialba</taxon>
    </lineage>
</organism>
<dbReference type="OrthoDB" id="145655at2157"/>
<dbReference type="STRING" id="1227493.C483_09399"/>
<comment type="caution">
    <text evidence="2">The sequence shown here is derived from an EMBL/GenBank/DDBJ whole genome shotgun (WGS) entry which is preliminary data.</text>
</comment>
<reference evidence="2 3" key="1">
    <citation type="journal article" date="2014" name="PLoS Genet.">
        <title>Phylogenetically driven sequencing of extremely halophilic archaea reveals strategies for static and dynamic osmo-response.</title>
        <authorList>
            <person name="Becker E.A."/>
            <person name="Seitzer P.M."/>
            <person name="Tritt A."/>
            <person name="Larsen D."/>
            <person name="Krusor M."/>
            <person name="Yao A.I."/>
            <person name="Wu D."/>
            <person name="Madern D."/>
            <person name="Eisen J.A."/>
            <person name="Darling A.E."/>
            <person name="Facciotti M.T."/>
        </authorList>
    </citation>
    <scope>NUCLEOTIDE SEQUENCE [LARGE SCALE GENOMIC DNA]</scope>
    <source>
        <strain evidence="2 3">JCM 10989</strain>
    </source>
</reference>
<feature type="transmembrane region" description="Helical" evidence="1">
    <location>
        <begin position="287"/>
        <end position="307"/>
    </location>
</feature>
<feature type="transmembrane region" description="Helical" evidence="1">
    <location>
        <begin position="92"/>
        <end position="110"/>
    </location>
</feature>
<dbReference type="Gene3D" id="1.20.210.10">
    <property type="entry name" value="Cytochrome c oxidase-like, subunit I domain"/>
    <property type="match status" value="2"/>
</dbReference>
<keyword evidence="1" id="KW-0812">Transmembrane</keyword>
<feature type="transmembrane region" description="Helical" evidence="1">
    <location>
        <begin position="54"/>
        <end position="80"/>
    </location>
</feature>
<feature type="transmembrane region" description="Helical" evidence="1">
    <location>
        <begin position="116"/>
        <end position="137"/>
    </location>
</feature>
<dbReference type="PATRIC" id="fig|1227493.4.peg.1865"/>
<feature type="transmembrane region" description="Helical" evidence="1">
    <location>
        <begin position="23"/>
        <end position="42"/>
    </location>
</feature>
<feature type="transmembrane region" description="Helical" evidence="1">
    <location>
        <begin position="192"/>
        <end position="210"/>
    </location>
</feature>
<dbReference type="InterPro" id="IPR036927">
    <property type="entry name" value="Cyt_c_oxase-like_su1_sf"/>
</dbReference>
<feature type="transmembrane region" description="Helical" evidence="1">
    <location>
        <begin position="254"/>
        <end position="275"/>
    </location>
</feature>
<keyword evidence="1" id="KW-1133">Transmembrane helix</keyword>
<dbReference type="Proteomes" id="UP000011519">
    <property type="component" value="Unassembled WGS sequence"/>
</dbReference>
<keyword evidence="1" id="KW-0472">Membrane</keyword>
<name>L9ZYZ9_9EURY</name>
<dbReference type="SUPFAM" id="SSF81442">
    <property type="entry name" value="Cytochrome c oxidase subunit I-like"/>
    <property type="match status" value="2"/>
</dbReference>
<feature type="transmembrane region" description="Helical" evidence="1">
    <location>
        <begin position="371"/>
        <end position="389"/>
    </location>
</feature>
<gene>
    <name evidence="2" type="ORF">C483_09399</name>
</gene>
<sequence>MGAIPGNIDADQSPPLTVPLRHFLVGLGFLLAGAIVGVLGTIDAVSGNLSLAHAHLLLVGWVCVTIMGAMTQFVPVWSAVEVYSRRLAKTQLWIVVVGLVVFATALLVGAQQWLPVGGIIMLLGFWVFVYNIGRTLVSARPWDITERHFAIALGFFVLLTTLGVTLAIGFVSPVFRDLPVSHGSVRLAHGTLAIYGAVLTTIFGALYQLATMFTQSDLHGVDYSIQSLEEIGFPIGVVALAGGRLFELGTVARLGGILILASVLGFGVLLARRLYEAQAPWTPMLSRYVVVAATMVLWPLWSAVYWIRDPLDPATFFGAPGAVHLLALGLIGFVVLGTLYHIIPFIIWVHRYSDLLGLEDVPMIDDLYDDRLAAIDCTLLTVGLALIVVTDVVSLPTTVSLAGGGAVISGLVVFTANMVLVVRRHSPQPLLGILFDRFTVAKDGDTA</sequence>
<feature type="transmembrane region" description="Helical" evidence="1">
    <location>
        <begin position="231"/>
        <end position="248"/>
    </location>
</feature>
<accession>L9ZYZ9</accession>
<keyword evidence="3" id="KW-1185">Reference proteome</keyword>
<protein>
    <submittedName>
        <fullName evidence="2">Uncharacterized protein</fullName>
    </submittedName>
</protein>
<evidence type="ECO:0000256" key="1">
    <source>
        <dbReference type="SAM" id="Phobius"/>
    </source>
</evidence>
<evidence type="ECO:0000313" key="3">
    <source>
        <dbReference type="Proteomes" id="UP000011519"/>
    </source>
</evidence>
<dbReference type="AlphaFoldDB" id="L9ZYZ9"/>
<proteinExistence type="predicted"/>
<dbReference type="EMBL" id="AOIM01000026">
    <property type="protein sequence ID" value="ELY91745.1"/>
    <property type="molecule type" value="Genomic_DNA"/>
</dbReference>
<feature type="transmembrane region" description="Helical" evidence="1">
    <location>
        <begin position="149"/>
        <end position="172"/>
    </location>
</feature>